<comment type="caution">
    <text evidence="1">The sequence shown here is derived from an EMBL/GenBank/DDBJ whole genome shotgun (WGS) entry which is preliminary data.</text>
</comment>
<protein>
    <submittedName>
        <fullName evidence="1">Uncharacterized protein</fullName>
    </submittedName>
</protein>
<name>A0A5B7JF33_PORTR</name>
<accession>A0A5B7JF33</accession>
<dbReference type="AlphaFoldDB" id="A0A5B7JF33"/>
<organism evidence="1 2">
    <name type="scientific">Portunus trituberculatus</name>
    <name type="common">Swimming crab</name>
    <name type="synonym">Neptunus trituberculatus</name>
    <dbReference type="NCBI Taxonomy" id="210409"/>
    <lineage>
        <taxon>Eukaryota</taxon>
        <taxon>Metazoa</taxon>
        <taxon>Ecdysozoa</taxon>
        <taxon>Arthropoda</taxon>
        <taxon>Crustacea</taxon>
        <taxon>Multicrustacea</taxon>
        <taxon>Malacostraca</taxon>
        <taxon>Eumalacostraca</taxon>
        <taxon>Eucarida</taxon>
        <taxon>Decapoda</taxon>
        <taxon>Pleocyemata</taxon>
        <taxon>Brachyura</taxon>
        <taxon>Eubrachyura</taxon>
        <taxon>Portunoidea</taxon>
        <taxon>Portunidae</taxon>
        <taxon>Portuninae</taxon>
        <taxon>Portunus</taxon>
    </lineage>
</organism>
<gene>
    <name evidence="1" type="ORF">E2C01_091869</name>
</gene>
<reference evidence="1 2" key="1">
    <citation type="submission" date="2019-05" db="EMBL/GenBank/DDBJ databases">
        <title>Another draft genome of Portunus trituberculatus and its Hox gene families provides insights of decapod evolution.</title>
        <authorList>
            <person name="Jeong J.-H."/>
            <person name="Song I."/>
            <person name="Kim S."/>
            <person name="Choi T."/>
            <person name="Kim D."/>
            <person name="Ryu S."/>
            <person name="Kim W."/>
        </authorList>
    </citation>
    <scope>NUCLEOTIDE SEQUENCE [LARGE SCALE GENOMIC DNA]</scope>
    <source>
        <tissue evidence="1">Muscle</tissue>
    </source>
</reference>
<keyword evidence="2" id="KW-1185">Reference proteome</keyword>
<dbReference type="Proteomes" id="UP000324222">
    <property type="component" value="Unassembled WGS sequence"/>
</dbReference>
<proteinExistence type="predicted"/>
<sequence>MEECEKKLRCKGTGCIQNYFSLQLRYIPKALAEMS</sequence>
<evidence type="ECO:0000313" key="2">
    <source>
        <dbReference type="Proteomes" id="UP000324222"/>
    </source>
</evidence>
<dbReference type="EMBL" id="VSRR010106655">
    <property type="protein sequence ID" value="MPC96601.1"/>
    <property type="molecule type" value="Genomic_DNA"/>
</dbReference>
<evidence type="ECO:0000313" key="1">
    <source>
        <dbReference type="EMBL" id="MPC96601.1"/>
    </source>
</evidence>